<protein>
    <submittedName>
        <fullName evidence="3">Mandelate racemase/muconate lactonizing enzyme family protein</fullName>
    </submittedName>
</protein>
<dbReference type="KEGG" id="apel:CA267_005785"/>
<dbReference type="InterPro" id="IPR029017">
    <property type="entry name" value="Enolase-like_N"/>
</dbReference>
<dbReference type="InterPro" id="IPR018110">
    <property type="entry name" value="Mandel_Rmase/mucon_lact_enz_CS"/>
</dbReference>
<sequence>MKVTKVEIFDTHCPKRPAWNPVFVRVFTDEGIHGTGEAGLAYDLGHSAAAHMVKEIAEAMLIGWDPFNTEGLWGRMLRESFWGLGGGPVIYSAMSAIDTALWDIRGKALGVPVYQLLGGKTNGKLRCYASQLQFDWDKEVTKLNKPADYARATEKALKDGYDAVKVDPIVYDKDGVTHYDRTKIFTRPELKLFKARLQAIRDTMGDDGDIIFECHSLLGATTAIQLGEIVEEIGCMYYEEPVNYLNAKLHDKVAKRVNVPIAGGERLYNRWGVRPYLEDQSLDVLQPDIGLCGGFTETKKVCDYADIYDVRIQAHVCGGPVATAASLHLETAIPNFLIHEHHTYAIKDWNRELCIQDPQPVNGYIEVSEEPGIGIELNDEVIYRSPHMTVTELKA</sequence>
<dbReference type="GO" id="GO:0016829">
    <property type="term" value="F:lyase activity"/>
    <property type="evidence" value="ECO:0007669"/>
    <property type="project" value="UniProtKB-KW"/>
</dbReference>
<dbReference type="EMBL" id="CP052766">
    <property type="protein sequence ID" value="QJR80319.1"/>
    <property type="molecule type" value="Genomic_DNA"/>
</dbReference>
<dbReference type="InterPro" id="IPR029065">
    <property type="entry name" value="Enolase_C-like"/>
</dbReference>
<dbReference type="InterPro" id="IPR034593">
    <property type="entry name" value="DgoD-like"/>
</dbReference>
<evidence type="ECO:0000313" key="4">
    <source>
        <dbReference type="Proteomes" id="UP000219285"/>
    </source>
</evidence>
<reference evidence="3 4" key="2">
    <citation type="submission" date="2020-04" db="EMBL/GenBank/DDBJ databases">
        <title>Complete genome sequence of Alteromonas pelagimontana 5.12T.</title>
        <authorList>
            <person name="Sinha R.K."/>
            <person name="Krishnan K.P."/>
            <person name="Kurian J.P."/>
        </authorList>
    </citation>
    <scope>NUCLEOTIDE SEQUENCE [LARGE SCALE GENOMIC DNA]</scope>
    <source>
        <strain evidence="3 4">5.12</strain>
    </source>
</reference>
<dbReference type="SUPFAM" id="SSF51604">
    <property type="entry name" value="Enolase C-terminal domain-like"/>
    <property type="match status" value="1"/>
</dbReference>
<name>A0A6M4MBC4_9ALTE</name>
<dbReference type="SFLD" id="SFLDG00179">
    <property type="entry name" value="mandelate_racemase"/>
    <property type="match status" value="1"/>
</dbReference>
<evidence type="ECO:0000259" key="2">
    <source>
        <dbReference type="SMART" id="SM00922"/>
    </source>
</evidence>
<dbReference type="SUPFAM" id="SSF54826">
    <property type="entry name" value="Enolase N-terminal domain-like"/>
    <property type="match status" value="1"/>
</dbReference>
<dbReference type="PROSITE" id="PS00908">
    <property type="entry name" value="MR_MLE_1"/>
    <property type="match status" value="1"/>
</dbReference>
<dbReference type="Gene3D" id="3.30.390.10">
    <property type="entry name" value="Enolase-like, N-terminal domain"/>
    <property type="match status" value="1"/>
</dbReference>
<evidence type="ECO:0000256" key="1">
    <source>
        <dbReference type="ARBA" id="ARBA00023239"/>
    </source>
</evidence>
<dbReference type="Gene3D" id="3.20.20.120">
    <property type="entry name" value="Enolase-like C-terminal domain"/>
    <property type="match status" value="1"/>
</dbReference>
<keyword evidence="4" id="KW-1185">Reference proteome</keyword>
<dbReference type="PANTHER" id="PTHR48080">
    <property type="entry name" value="D-GALACTONATE DEHYDRATASE-RELATED"/>
    <property type="match status" value="1"/>
</dbReference>
<dbReference type="OrthoDB" id="103536at2"/>
<dbReference type="PANTHER" id="PTHR48080:SF2">
    <property type="entry name" value="D-GALACTONATE DEHYDRATASE"/>
    <property type="match status" value="1"/>
</dbReference>
<organism evidence="3 4">
    <name type="scientific">Alteromonas pelagimontana</name>
    <dbReference type="NCBI Taxonomy" id="1858656"/>
    <lineage>
        <taxon>Bacteria</taxon>
        <taxon>Pseudomonadati</taxon>
        <taxon>Pseudomonadota</taxon>
        <taxon>Gammaproteobacteria</taxon>
        <taxon>Alteromonadales</taxon>
        <taxon>Alteromonadaceae</taxon>
        <taxon>Alteromonas/Salinimonas group</taxon>
        <taxon>Alteromonas</taxon>
    </lineage>
</organism>
<dbReference type="InterPro" id="IPR013341">
    <property type="entry name" value="Mandelate_racemase_N_dom"/>
</dbReference>
<dbReference type="Pfam" id="PF02746">
    <property type="entry name" value="MR_MLE_N"/>
    <property type="match status" value="1"/>
</dbReference>
<dbReference type="Proteomes" id="UP000219285">
    <property type="component" value="Chromosome"/>
</dbReference>
<evidence type="ECO:0000313" key="3">
    <source>
        <dbReference type="EMBL" id="QJR80319.1"/>
    </source>
</evidence>
<dbReference type="InterPro" id="IPR036849">
    <property type="entry name" value="Enolase-like_C_sf"/>
</dbReference>
<dbReference type="Pfam" id="PF13378">
    <property type="entry name" value="MR_MLE_C"/>
    <property type="match status" value="1"/>
</dbReference>
<proteinExistence type="predicted"/>
<dbReference type="SMART" id="SM00922">
    <property type="entry name" value="MR_MLE"/>
    <property type="match status" value="1"/>
</dbReference>
<dbReference type="AlphaFoldDB" id="A0A6M4MBC4"/>
<dbReference type="RefSeq" id="WP_075608371.1">
    <property type="nucleotide sequence ID" value="NZ_CP052766.1"/>
</dbReference>
<dbReference type="CDD" id="cd03316">
    <property type="entry name" value="MR_like"/>
    <property type="match status" value="1"/>
</dbReference>
<accession>A0A6M4MBC4</accession>
<feature type="domain" description="Mandelate racemase/muconate lactonizing enzyme C-terminal" evidence="2">
    <location>
        <begin position="146"/>
        <end position="260"/>
    </location>
</feature>
<dbReference type="InterPro" id="IPR013342">
    <property type="entry name" value="Mandelate_racemase_C"/>
</dbReference>
<dbReference type="GO" id="GO:0009063">
    <property type="term" value="P:amino acid catabolic process"/>
    <property type="evidence" value="ECO:0007669"/>
    <property type="project" value="InterPro"/>
</dbReference>
<reference evidence="4" key="1">
    <citation type="submission" date="2014-12" db="EMBL/GenBank/DDBJ databases">
        <title>Complete genome sequence of a multi-drug resistant Klebsiella pneumoniae.</title>
        <authorList>
            <person name="Hua X."/>
            <person name="Chen Q."/>
            <person name="Li X."/>
            <person name="Feng Y."/>
            <person name="Ruan Z."/>
            <person name="Yu Y."/>
        </authorList>
    </citation>
    <scope>NUCLEOTIDE SEQUENCE [LARGE SCALE GENOMIC DNA]</scope>
    <source>
        <strain evidence="4">5.12</strain>
    </source>
</reference>
<keyword evidence="1" id="KW-0456">Lyase</keyword>
<gene>
    <name evidence="3" type="ORF">CA267_005785</name>
</gene>
<dbReference type="SFLD" id="SFLDS00001">
    <property type="entry name" value="Enolase"/>
    <property type="match status" value="1"/>
</dbReference>